<feature type="chain" id="PRO_5020505203" evidence="5">
    <location>
        <begin position="16"/>
        <end position="334"/>
    </location>
</feature>
<dbReference type="PROSITE" id="PS00233">
    <property type="entry name" value="CHIT_BIND_RR_1"/>
    <property type="match status" value="1"/>
</dbReference>
<dbReference type="PROSITE" id="PS51155">
    <property type="entry name" value="CHIT_BIND_RR_2"/>
    <property type="match status" value="1"/>
</dbReference>
<evidence type="ECO:0000313" key="6">
    <source>
        <dbReference type="EMBL" id="TKX27715.1"/>
    </source>
</evidence>
<evidence type="ECO:0000256" key="1">
    <source>
        <dbReference type="ARBA" id="ARBA00022460"/>
    </source>
</evidence>
<name>A0A4U7BC64_SPOLT</name>
<feature type="region of interest" description="Disordered" evidence="4">
    <location>
        <begin position="27"/>
        <end position="222"/>
    </location>
</feature>
<evidence type="ECO:0000256" key="3">
    <source>
        <dbReference type="PROSITE-ProRule" id="PRU00497"/>
    </source>
</evidence>
<dbReference type="PRINTS" id="PR00947">
    <property type="entry name" value="CUTICLE"/>
</dbReference>
<proteinExistence type="predicted"/>
<evidence type="ECO:0000256" key="5">
    <source>
        <dbReference type="SAM" id="SignalP"/>
    </source>
</evidence>
<evidence type="ECO:0000256" key="4">
    <source>
        <dbReference type="SAM" id="MobiDB-lite"/>
    </source>
</evidence>
<dbReference type="PANTHER" id="PTHR10380">
    <property type="entry name" value="CUTICLE PROTEIN"/>
    <property type="match status" value="1"/>
</dbReference>
<organism evidence="6">
    <name type="scientific">Spodoptera litura</name>
    <name type="common">Asian cotton leafworm</name>
    <dbReference type="NCBI Taxonomy" id="69820"/>
    <lineage>
        <taxon>Eukaryota</taxon>
        <taxon>Metazoa</taxon>
        <taxon>Ecdysozoa</taxon>
        <taxon>Arthropoda</taxon>
        <taxon>Hexapoda</taxon>
        <taxon>Insecta</taxon>
        <taxon>Pterygota</taxon>
        <taxon>Neoptera</taxon>
        <taxon>Endopterygota</taxon>
        <taxon>Lepidoptera</taxon>
        <taxon>Glossata</taxon>
        <taxon>Ditrysia</taxon>
        <taxon>Noctuoidea</taxon>
        <taxon>Noctuidae</taxon>
        <taxon>Amphipyrinae</taxon>
        <taxon>Spodoptera</taxon>
    </lineage>
</organism>
<sequence>MKLLIILSVLACSYADKLDRTYLPPASAGTAGGSPGALTAPSEPGFDLPKGPSSFGQQTPSGSAGFGQPNAEQSGFRQPAPQYGAPAGGAAAPSQGPSGFSQPVSQFGAPSGSGSSPGQGPSGFNQPASQYGAPSGSGSAAAQGPSGFSQPASQYGAPSGTGSAPAQGPSGFGLSANAGQQTSQFGAPVGGPVAGQDAGLGFGAQDVNAYSGQAQPERERASIDRNAEILRYENQNDGETFSYAFETSNGISAEESGVATNGVQAQGGFAYTGDDGQEYRITYTADENGYQPQGDHLPTPHPIPEEILKSIEENARAAAAGTQEGKSMFLKLLI</sequence>
<dbReference type="AlphaFoldDB" id="A0A4U7BC64"/>
<dbReference type="InterPro" id="IPR031311">
    <property type="entry name" value="CHIT_BIND_RR_consensus"/>
</dbReference>
<reference evidence="6" key="1">
    <citation type="journal article" date="2017" name="Nat. Ecol. Evol.">
        <title>Genomic adaptation to polyphagy and insecticides in a major East Asian noctuid pest.</title>
        <authorList>
            <person name="Cheng T."/>
            <person name="Wu J."/>
            <person name="Wu Y."/>
            <person name="Chilukuri R.V."/>
            <person name="Huang L."/>
            <person name="Yamamoto K."/>
            <person name="Feng L."/>
            <person name="Li W."/>
            <person name="Chen Z."/>
            <person name="Guo H."/>
            <person name="Liu J."/>
            <person name="Li S."/>
            <person name="Wang X."/>
            <person name="Peng L."/>
            <person name="Liu D."/>
            <person name="Guo Y."/>
            <person name="Fu B."/>
            <person name="Li Z."/>
            <person name="Liu C."/>
            <person name="Chen Y."/>
            <person name="Tomar A."/>
            <person name="Hilliou F."/>
            <person name="Montagne N."/>
            <person name="Jacquin-Joly E."/>
            <person name="d'Alencon E."/>
            <person name="Seth R.K."/>
            <person name="Bhatnagar R.K."/>
            <person name="Jouraku A."/>
            <person name="Shiotsuki T."/>
            <person name="Kadono-Okuda K."/>
            <person name="Promboon A."/>
            <person name="Smagghe G."/>
            <person name="Arunkumar K.P."/>
            <person name="Kishino H."/>
            <person name="Goldsmith M.R."/>
            <person name="Feng Q."/>
            <person name="Xia Q."/>
            <person name="Mita K."/>
        </authorList>
    </citation>
    <scope>NUCLEOTIDE SEQUENCE [LARGE SCALE GENOMIC DNA]</scope>
    <source>
        <strain evidence="6">Ishihara</strain>
        <tissue evidence="6">Whole body</tissue>
    </source>
</reference>
<dbReference type="EMBL" id="CM008392">
    <property type="protein sequence ID" value="TKX27715.1"/>
    <property type="molecule type" value="Genomic_DNA"/>
</dbReference>
<dbReference type="GO" id="GO:0008010">
    <property type="term" value="F:structural constituent of chitin-based larval cuticle"/>
    <property type="evidence" value="ECO:0007669"/>
    <property type="project" value="TreeGrafter"/>
</dbReference>
<gene>
    <name evidence="6" type="ORF">BJG85_SLAki001</name>
</gene>
<dbReference type="InterPro" id="IPR000618">
    <property type="entry name" value="Insect_cuticle"/>
</dbReference>
<dbReference type="InterPro" id="IPR050468">
    <property type="entry name" value="Cuticle_Struct_Prot"/>
</dbReference>
<feature type="compositionally biased region" description="Low complexity" evidence="4">
    <location>
        <begin position="122"/>
        <end position="150"/>
    </location>
</feature>
<feature type="compositionally biased region" description="Gly residues" evidence="4">
    <location>
        <begin position="188"/>
        <end position="202"/>
    </location>
</feature>
<feature type="signal peptide" evidence="5">
    <location>
        <begin position="1"/>
        <end position="15"/>
    </location>
</feature>
<feature type="compositionally biased region" description="Low complexity" evidence="4">
    <location>
        <begin position="78"/>
        <end position="114"/>
    </location>
</feature>
<accession>A0A4U7BC64</accession>
<dbReference type="PANTHER" id="PTHR10380:SF173">
    <property type="entry name" value="CUTICULAR PROTEIN 47EF, ISOFORM C-RELATED"/>
    <property type="match status" value="1"/>
</dbReference>
<protein>
    <submittedName>
        <fullName evidence="6">Cuticular protein RR-1</fullName>
    </submittedName>
</protein>
<dbReference type="Pfam" id="PF00379">
    <property type="entry name" value="Chitin_bind_4"/>
    <property type="match status" value="1"/>
</dbReference>
<keyword evidence="1 3" id="KW-0193">Cuticle</keyword>
<keyword evidence="2 5" id="KW-0732">Signal</keyword>
<evidence type="ECO:0000256" key="2">
    <source>
        <dbReference type="ARBA" id="ARBA00022729"/>
    </source>
</evidence>
<dbReference type="GO" id="GO:0062129">
    <property type="term" value="C:chitin-based extracellular matrix"/>
    <property type="evidence" value="ECO:0007669"/>
    <property type="project" value="TreeGrafter"/>
</dbReference>